<dbReference type="Proteomes" id="UP001362999">
    <property type="component" value="Unassembled WGS sequence"/>
</dbReference>
<reference evidence="1 2" key="1">
    <citation type="journal article" date="2024" name="J Genomics">
        <title>Draft genome sequencing and assembly of Favolaschia claudopus CIRM-BRFM 2984 isolated from oak limbs.</title>
        <authorList>
            <person name="Navarro D."/>
            <person name="Drula E."/>
            <person name="Chaduli D."/>
            <person name="Cazenave R."/>
            <person name="Ahrendt S."/>
            <person name="Wang J."/>
            <person name="Lipzen A."/>
            <person name="Daum C."/>
            <person name="Barry K."/>
            <person name="Grigoriev I.V."/>
            <person name="Favel A."/>
            <person name="Rosso M.N."/>
            <person name="Martin F."/>
        </authorList>
    </citation>
    <scope>NUCLEOTIDE SEQUENCE [LARGE SCALE GENOMIC DNA]</scope>
    <source>
        <strain evidence="1 2">CIRM-BRFM 2984</strain>
    </source>
</reference>
<organism evidence="1 2">
    <name type="scientific">Favolaschia claudopus</name>
    <dbReference type="NCBI Taxonomy" id="2862362"/>
    <lineage>
        <taxon>Eukaryota</taxon>
        <taxon>Fungi</taxon>
        <taxon>Dikarya</taxon>
        <taxon>Basidiomycota</taxon>
        <taxon>Agaricomycotina</taxon>
        <taxon>Agaricomycetes</taxon>
        <taxon>Agaricomycetidae</taxon>
        <taxon>Agaricales</taxon>
        <taxon>Marasmiineae</taxon>
        <taxon>Mycenaceae</taxon>
        <taxon>Favolaschia</taxon>
    </lineage>
</organism>
<accession>A0AAW0CCP6</accession>
<keyword evidence="2" id="KW-1185">Reference proteome</keyword>
<name>A0AAW0CCP6_9AGAR</name>
<dbReference type="AlphaFoldDB" id="A0AAW0CCP6"/>
<protein>
    <submittedName>
        <fullName evidence="1">Uncharacterized protein</fullName>
    </submittedName>
</protein>
<sequence>MPSRAPRYYIGKDPSRFKCPPRTGRCIVSSYSRPVSSANPNAQPSSIFPATYAAQPESSWAYQPTISQPVKTPLGPRNKPINFAMPISVTPTYPRTQPEQPEYGLTTWPVWCVFCQHTTPPTVPACYTADIRRLFPSPSNIPAHLAALGILHDLHLRSFATLPANDQYTFLRSRLTQFQVAEFFDALFAATLLLCFDQCPIHKRKDEASAPRALLDVLCSLGMEEVGSIAVSLGIRTDAEFERACQYEEQIKKRFMLNEMGDMRPSAFQKFILEIALRSPA</sequence>
<evidence type="ECO:0000313" key="2">
    <source>
        <dbReference type="Proteomes" id="UP001362999"/>
    </source>
</evidence>
<comment type="caution">
    <text evidence="1">The sequence shown here is derived from an EMBL/GenBank/DDBJ whole genome shotgun (WGS) entry which is preliminary data.</text>
</comment>
<proteinExistence type="predicted"/>
<gene>
    <name evidence="1" type="ORF">R3P38DRAFT_2903496</name>
</gene>
<dbReference type="EMBL" id="JAWWNJ010000017">
    <property type="protein sequence ID" value="KAK7037934.1"/>
    <property type="molecule type" value="Genomic_DNA"/>
</dbReference>
<evidence type="ECO:0000313" key="1">
    <source>
        <dbReference type="EMBL" id="KAK7037934.1"/>
    </source>
</evidence>